<evidence type="ECO:0000313" key="2">
    <source>
        <dbReference type="Proteomes" id="UP001217838"/>
    </source>
</evidence>
<name>A0ABT5B595_9BACT</name>
<reference evidence="1 2" key="1">
    <citation type="submission" date="2022-11" db="EMBL/GenBank/DDBJ databases">
        <title>Minimal conservation of predation-associated metabolite biosynthetic gene clusters underscores biosynthetic potential of Myxococcota including descriptions for ten novel species: Archangium lansinium sp. nov., Myxococcus landrumus sp. nov., Nannocystis bai.</title>
        <authorList>
            <person name="Ahearne A."/>
            <person name="Stevens C."/>
            <person name="Dowd S."/>
        </authorList>
    </citation>
    <scope>NUCLEOTIDE SEQUENCE [LARGE SCALE GENOMIC DNA]</scope>
    <source>
        <strain evidence="1 2">NCELM</strain>
    </source>
</reference>
<dbReference type="InterPro" id="IPR010272">
    <property type="entry name" value="T6SS_TssF"/>
</dbReference>
<gene>
    <name evidence="1" type="primary">tssF</name>
    <name evidence="1" type="ORF">POL58_16055</name>
</gene>
<dbReference type="Pfam" id="PF05947">
    <property type="entry name" value="T6SS_TssF"/>
    <property type="match status" value="1"/>
</dbReference>
<dbReference type="RefSeq" id="WP_271999022.1">
    <property type="nucleotide sequence ID" value="NZ_JAQNDN010000007.1"/>
</dbReference>
<sequence>MTVRDRHFQSELRVVTQALAGLGGDPDLDLLIEACAFLAGRVHQRIDDAALGFYRRLADLVRPQLLRLVPPAVVLEFSPEGGARPVRLPAGTEVDAPTAVGEPCRFHTVAELIVPPLRVTAVELAAAADVPELRVRLDALASGGLDVLADAGLRLFIAAAPPLGHQLALWVLHHCTGVELRVDGRAVQQLQPPAFAVAPGEADEPAGLRLLQHYWSLPQRLLFFDLRGFARAALAGAAACELVLRCPGAPDLAFRTCPDDLKVGCVPAVNLFEADAAPIRADLVNETYDLRVEGLPARHAEILDVTAVTGIPLGRGSKRRYLPVAAFLGAEGAAGCFSLARARSPVDGAFDVELRIDAADRPAREVLAARLLVTNRDLVAEVEPGRPWTLPRGPAGLVPRPVGRISPPLRPPQDEAFHCRLAAHTALELGGLLSAERLRQWLELYNFHPGDSLLGRRCADQVAAIRAVTVAPSLHVTPHGTLRCAGVLVVLDERAFSGRGDAFLFAHVLQNIFNDSTPLNTALEFTARLLPSESELRWPPQLNTRRI</sequence>
<dbReference type="Proteomes" id="UP001217838">
    <property type="component" value="Unassembled WGS sequence"/>
</dbReference>
<dbReference type="NCBIfam" id="TIGR03359">
    <property type="entry name" value="VI_chp_6"/>
    <property type="match status" value="1"/>
</dbReference>
<dbReference type="PANTHER" id="PTHR35370">
    <property type="entry name" value="CYTOPLASMIC PROTEIN-RELATED-RELATED"/>
    <property type="match status" value="1"/>
</dbReference>
<evidence type="ECO:0000313" key="1">
    <source>
        <dbReference type="EMBL" id="MDC0669267.1"/>
    </source>
</evidence>
<keyword evidence="2" id="KW-1185">Reference proteome</keyword>
<organism evidence="1 2">
    <name type="scientific">Nannocystis radixulma</name>
    <dbReference type="NCBI Taxonomy" id="2995305"/>
    <lineage>
        <taxon>Bacteria</taxon>
        <taxon>Pseudomonadati</taxon>
        <taxon>Myxococcota</taxon>
        <taxon>Polyangia</taxon>
        <taxon>Nannocystales</taxon>
        <taxon>Nannocystaceae</taxon>
        <taxon>Nannocystis</taxon>
    </lineage>
</organism>
<accession>A0ABT5B595</accession>
<proteinExistence type="predicted"/>
<dbReference type="EMBL" id="JAQNDN010000007">
    <property type="protein sequence ID" value="MDC0669267.1"/>
    <property type="molecule type" value="Genomic_DNA"/>
</dbReference>
<dbReference type="PANTHER" id="PTHR35370:SF1">
    <property type="entry name" value="TYPE VI SECRETION SYSTEM COMPONENT TSSF1"/>
    <property type="match status" value="1"/>
</dbReference>
<comment type="caution">
    <text evidence="1">The sequence shown here is derived from an EMBL/GenBank/DDBJ whole genome shotgun (WGS) entry which is preliminary data.</text>
</comment>
<protein>
    <submittedName>
        <fullName evidence="1">Type VI secretion system baseplate subunit TssF</fullName>
    </submittedName>
</protein>